<sequence length="102" mass="11785">MSWCHRPSGFYGLFWFIQMISFFRVLLVRVRQAVYAQRTILQSLAFMNVSNSRMINHLSSDTLLLLSLVHGIVASRPTRTAQTDDDTVDATEPLRRKPFELP</sequence>
<keyword evidence="2" id="KW-1133">Transmembrane helix</keyword>
<dbReference type="Proteomes" id="UP000719766">
    <property type="component" value="Unassembled WGS sequence"/>
</dbReference>
<keyword evidence="2" id="KW-0472">Membrane</keyword>
<feature type="region of interest" description="Disordered" evidence="1">
    <location>
        <begin position="79"/>
        <end position="102"/>
    </location>
</feature>
<protein>
    <submittedName>
        <fullName evidence="3">Uncharacterized protein</fullName>
    </submittedName>
</protein>
<feature type="transmembrane region" description="Helical" evidence="2">
    <location>
        <begin position="12"/>
        <end position="30"/>
    </location>
</feature>
<dbReference type="OrthoDB" id="10481419at2759"/>
<feature type="compositionally biased region" description="Basic and acidic residues" evidence="1">
    <location>
        <begin position="92"/>
        <end position="102"/>
    </location>
</feature>
<accession>A0A9P7ASQ8</accession>
<evidence type="ECO:0000256" key="1">
    <source>
        <dbReference type="SAM" id="MobiDB-lite"/>
    </source>
</evidence>
<gene>
    <name evidence="3" type="ORF">HD556DRAFT_421346</name>
</gene>
<dbReference type="RefSeq" id="XP_041160773.1">
    <property type="nucleotide sequence ID" value="XM_041310551.1"/>
</dbReference>
<dbReference type="AlphaFoldDB" id="A0A9P7ASQ8"/>
<evidence type="ECO:0000313" key="4">
    <source>
        <dbReference type="Proteomes" id="UP000719766"/>
    </source>
</evidence>
<organism evidence="3 4">
    <name type="scientific">Suillus plorans</name>
    <dbReference type="NCBI Taxonomy" id="116603"/>
    <lineage>
        <taxon>Eukaryota</taxon>
        <taxon>Fungi</taxon>
        <taxon>Dikarya</taxon>
        <taxon>Basidiomycota</taxon>
        <taxon>Agaricomycotina</taxon>
        <taxon>Agaricomycetes</taxon>
        <taxon>Agaricomycetidae</taxon>
        <taxon>Boletales</taxon>
        <taxon>Suillineae</taxon>
        <taxon>Suillaceae</taxon>
        <taxon>Suillus</taxon>
    </lineage>
</organism>
<dbReference type="EMBL" id="JABBWE010000025">
    <property type="protein sequence ID" value="KAG1794662.1"/>
    <property type="molecule type" value="Genomic_DNA"/>
</dbReference>
<proteinExistence type="predicted"/>
<evidence type="ECO:0000256" key="2">
    <source>
        <dbReference type="SAM" id="Phobius"/>
    </source>
</evidence>
<keyword evidence="4" id="KW-1185">Reference proteome</keyword>
<evidence type="ECO:0000313" key="3">
    <source>
        <dbReference type="EMBL" id="KAG1794662.1"/>
    </source>
</evidence>
<keyword evidence="2" id="KW-0812">Transmembrane</keyword>
<reference evidence="3" key="1">
    <citation type="journal article" date="2020" name="New Phytol.">
        <title>Comparative genomics reveals dynamic genome evolution in host specialist ectomycorrhizal fungi.</title>
        <authorList>
            <person name="Lofgren L.A."/>
            <person name="Nguyen N.H."/>
            <person name="Vilgalys R."/>
            <person name="Ruytinx J."/>
            <person name="Liao H.L."/>
            <person name="Branco S."/>
            <person name="Kuo A."/>
            <person name="LaButti K."/>
            <person name="Lipzen A."/>
            <person name="Andreopoulos W."/>
            <person name="Pangilinan J."/>
            <person name="Riley R."/>
            <person name="Hundley H."/>
            <person name="Na H."/>
            <person name="Barry K."/>
            <person name="Grigoriev I.V."/>
            <person name="Stajich J.E."/>
            <person name="Kennedy P.G."/>
        </authorList>
    </citation>
    <scope>NUCLEOTIDE SEQUENCE</scope>
    <source>
        <strain evidence="3">S12</strain>
    </source>
</reference>
<name>A0A9P7ASQ8_9AGAM</name>
<dbReference type="GeneID" id="64604315"/>
<comment type="caution">
    <text evidence="3">The sequence shown here is derived from an EMBL/GenBank/DDBJ whole genome shotgun (WGS) entry which is preliminary data.</text>
</comment>